<feature type="domain" description="C2" evidence="21">
    <location>
        <begin position="952"/>
        <end position="1077"/>
    </location>
</feature>
<feature type="binding site" evidence="16">
    <location>
        <position position="685"/>
    </location>
    <ligand>
        <name>Ca(2+)</name>
        <dbReference type="ChEBI" id="CHEBI:29108"/>
        <label>3</label>
        <note>catalytic</note>
    </ligand>
</feature>
<evidence type="ECO:0000259" key="22">
    <source>
        <dbReference type="PROSITE" id="PS50008"/>
    </source>
</evidence>
<feature type="domain" description="PH" evidence="20">
    <location>
        <begin position="368"/>
        <end position="475"/>
    </location>
</feature>
<evidence type="ECO:0000313" key="24">
    <source>
        <dbReference type="Proteomes" id="UP000808372"/>
    </source>
</evidence>
<comment type="catalytic activity">
    <reaction evidence="13">
        <text>a 1,2-diacyl-sn-glycero-3-phospho-(1D-myo-inositol-4,5-bisphosphate) + H2O = 1D-myo-inositol 1,4,5-trisphosphate + a 1,2-diacyl-sn-glycerol + H(+)</text>
        <dbReference type="Rhea" id="RHEA:33179"/>
        <dbReference type="ChEBI" id="CHEBI:15377"/>
        <dbReference type="ChEBI" id="CHEBI:15378"/>
        <dbReference type="ChEBI" id="CHEBI:17815"/>
        <dbReference type="ChEBI" id="CHEBI:58456"/>
        <dbReference type="ChEBI" id="CHEBI:203600"/>
        <dbReference type="EC" id="3.1.4.11"/>
    </reaction>
    <physiologicalReaction direction="left-to-right" evidence="13">
        <dbReference type="Rhea" id="RHEA:33180"/>
    </physiologicalReaction>
</comment>
<proteinExistence type="predicted"/>
<dbReference type="Gene3D" id="2.160.20.80">
    <property type="entry name" value="E3 ubiquitin-protein ligase SopA"/>
    <property type="match status" value="1"/>
</dbReference>
<dbReference type="InterPro" id="IPR000909">
    <property type="entry name" value="PLipase_C_PInositol-sp_X_dom"/>
</dbReference>
<feature type="glycosylation site" description="O-linked (GlcNAc) serine" evidence="17">
    <location>
        <position position="536"/>
    </location>
</feature>
<keyword evidence="17" id="KW-0325">Glycoprotein</keyword>
<feature type="domain" description="EF-hand" evidence="23">
    <location>
        <begin position="485"/>
        <end position="520"/>
    </location>
</feature>
<dbReference type="Proteomes" id="UP000808372">
    <property type="component" value="Chromosome 11"/>
</dbReference>
<dbReference type="Gene3D" id="2.30.29.30">
    <property type="entry name" value="Pleckstrin-homology domain (PH domain)/Phosphotyrosine-binding domain (PTB)"/>
    <property type="match status" value="1"/>
</dbReference>
<feature type="region of interest" description="Disordered" evidence="19">
    <location>
        <begin position="800"/>
        <end position="823"/>
    </location>
</feature>
<dbReference type="FunFam" id="2.30.29.30:FF:000088">
    <property type="entry name" value="Phosphoinositide phospholipase C"/>
    <property type="match status" value="1"/>
</dbReference>
<name>A0A8U1EPM9_SALNM</name>
<dbReference type="GO" id="GO:0035556">
    <property type="term" value="P:intracellular signal transduction"/>
    <property type="evidence" value="ECO:0007669"/>
    <property type="project" value="InterPro"/>
</dbReference>
<dbReference type="PROSITE" id="PS50007">
    <property type="entry name" value="PIPLC_X_DOMAIN"/>
    <property type="match status" value="1"/>
</dbReference>
<dbReference type="CDD" id="cd16217">
    <property type="entry name" value="EFh_PI-PLCdelta1"/>
    <property type="match status" value="1"/>
</dbReference>
<evidence type="ECO:0000256" key="19">
    <source>
        <dbReference type="SAM" id="MobiDB-lite"/>
    </source>
</evidence>
<dbReference type="CDD" id="cd08593">
    <property type="entry name" value="PI-PLCc_delta"/>
    <property type="match status" value="1"/>
</dbReference>
<dbReference type="PROSITE" id="PS50008">
    <property type="entry name" value="PIPLC_Y_DOMAIN"/>
    <property type="match status" value="1"/>
</dbReference>
<dbReference type="Pfam" id="PF00169">
    <property type="entry name" value="PH"/>
    <property type="match status" value="1"/>
</dbReference>
<evidence type="ECO:0000256" key="11">
    <source>
        <dbReference type="ARBA" id="ARBA00023136"/>
    </source>
</evidence>
<dbReference type="Pfam" id="PF00387">
    <property type="entry name" value="PI-PLC-Y"/>
    <property type="match status" value="1"/>
</dbReference>
<feature type="binding site" evidence="16">
    <location>
        <position position="1046"/>
    </location>
    <ligand>
        <name>Ca(2+)</name>
        <dbReference type="ChEBI" id="CHEBI:29108"/>
        <label>5</label>
    </ligand>
</feature>
<dbReference type="PANTHER" id="PTHR10336:SF199">
    <property type="entry name" value="PHOSPHOINOSITIDE PHOSPHOLIPASE C"/>
    <property type="match status" value="1"/>
</dbReference>
<feature type="binding site" evidence="15">
    <location>
        <position position="783"/>
    </location>
    <ligand>
        <name>substrate</name>
    </ligand>
</feature>
<reference evidence="25" key="1">
    <citation type="submission" date="2025-08" db="UniProtKB">
        <authorList>
            <consortium name="RefSeq"/>
        </authorList>
    </citation>
    <scope>IDENTIFICATION</scope>
    <source>
        <tissue evidence="25">White muscle</tissue>
    </source>
</reference>
<dbReference type="InterPro" id="IPR001849">
    <property type="entry name" value="PH_domain"/>
</dbReference>
<evidence type="ECO:0000256" key="3">
    <source>
        <dbReference type="ARBA" id="ARBA00012368"/>
    </source>
</evidence>
<protein>
    <recommendedName>
        <fullName evidence="3 18">Phosphoinositide phospholipase C</fullName>
        <ecNumber evidence="3 18">3.1.4.11</ecNumber>
    </recommendedName>
</protein>
<feature type="binding site" evidence="16">
    <location>
        <position position="993"/>
    </location>
    <ligand>
        <name>Ca(2+)</name>
        <dbReference type="ChEBI" id="CHEBI:29108"/>
        <label>4</label>
    </ligand>
</feature>
<dbReference type="FunFam" id="3.20.20.190:FF:000022">
    <property type="entry name" value="Phosphoinositide phospholipase C"/>
    <property type="match status" value="1"/>
</dbReference>
<dbReference type="SUPFAM" id="SSF47473">
    <property type="entry name" value="EF-hand"/>
    <property type="match status" value="1"/>
</dbReference>
<dbReference type="RefSeq" id="XP_038859215.1">
    <property type="nucleotide sequence ID" value="XM_039003287.1"/>
</dbReference>
<evidence type="ECO:0000256" key="14">
    <source>
        <dbReference type="PIRSR" id="PIRSR628391-1"/>
    </source>
</evidence>
<dbReference type="InterPro" id="IPR000008">
    <property type="entry name" value="C2_dom"/>
</dbReference>
<evidence type="ECO:0000256" key="9">
    <source>
        <dbReference type="ARBA" id="ARBA00022963"/>
    </source>
</evidence>
<dbReference type="InterPro" id="IPR028391">
    <property type="entry name" value="PLC-delta1_cat"/>
</dbReference>
<keyword evidence="7 18" id="KW-0378">Hydrolase</keyword>
<feature type="binding site" evidence="16">
    <location>
        <position position="734"/>
    </location>
    <ligand>
        <name>Ca(2+)</name>
        <dbReference type="ChEBI" id="CHEBI:29108"/>
        <label>3</label>
        <note>catalytic</note>
    </ligand>
</feature>
<dbReference type="SMART" id="SM00149">
    <property type="entry name" value="PLCYc"/>
    <property type="match status" value="1"/>
</dbReference>
<dbReference type="InterPro" id="IPR046975">
    <property type="entry name" value="PLC-delta1_EF"/>
</dbReference>
<dbReference type="EC" id="3.1.4.11" evidence="3 18"/>
<feature type="active site" evidence="14">
    <location>
        <position position="655"/>
    </location>
</feature>
<accession>A0A8U1EPM9</accession>
<dbReference type="SUPFAM" id="SSF49562">
    <property type="entry name" value="C2 domain (Calcium/lipid-binding domain, CaLB)"/>
    <property type="match status" value="1"/>
</dbReference>
<evidence type="ECO:0000256" key="18">
    <source>
        <dbReference type="RuleBase" id="RU361133"/>
    </source>
</evidence>
<keyword evidence="24" id="KW-1185">Reference proteome</keyword>
<evidence type="ECO:0000259" key="21">
    <source>
        <dbReference type="PROSITE" id="PS50004"/>
    </source>
</evidence>
<keyword evidence="12" id="KW-0807">Transducer</keyword>
<feature type="active site" evidence="14">
    <location>
        <position position="700"/>
    </location>
</feature>
<dbReference type="PROSITE" id="PS50004">
    <property type="entry name" value="C2"/>
    <property type="match status" value="1"/>
</dbReference>
<feature type="binding site" evidence="15">
    <location>
        <position position="785"/>
    </location>
    <ligand>
        <name>substrate</name>
    </ligand>
</feature>
<evidence type="ECO:0000256" key="16">
    <source>
        <dbReference type="PIRSR" id="PIRSR628391-3"/>
    </source>
</evidence>
<evidence type="ECO:0000259" key="23">
    <source>
        <dbReference type="PROSITE" id="PS50222"/>
    </source>
</evidence>
<evidence type="ECO:0000256" key="1">
    <source>
        <dbReference type="ARBA" id="ARBA00004170"/>
    </source>
</evidence>
<sequence length="1097" mass="126495">MFHGDKFHVDMFHEDTFHVDMFHEDTFHGDKFHGDKFHGDKFHGDKFHGDKFQEDTFHGDKFHGDMFYGDKFHGDKFQEDTFHGDKFHGDMFHEDMFHGDMFYGDKFHGDMFYGDKFHVDKFHGDKFHGDMFHGDKFHGDKFHGDKFHGDKFHEDKYHGDKFHGDKFHGDMFHGDMFHGDKFHGDMFHGDKFHGDKFHVDKFHGDMFHGDKFHGNKFHGDKLHGDKFHGDKFHGEKFHGNKFHGDKFHGDMFYGNTFHGDMFHEDTFHGDKFHGDMFHEDTFHGDMFYGDKFHGDKFHGDMFHGEKFHGDKLHGDKLHGDKFHGDKFHGDKFHGDKFHGDKFHGLVATILLTPSLPSSGMEGDTDLQFLLVGGDLLKVRSSSWKKTRFYKLQEDCQTMWHESKKTFKSNQTFSIKDISAVRAGRQSEGLRKNTEAPVEGRCFSIIFKGRRKTLDLMASSEEEAKQWVTSLEKIMSIMENLNSQQKTEHWIFNCLRKADKNSDDKLSLKELKDFLHQINIEVDDEYAEKLFQECDQSKCGHLVGDEIEHFYSLLTHRQEIDTIYREYAKTTGFMSAGNLLEFLIKEQREEATLADAHRLINKYELDDKAKEKQLMTQDGFLMYLHMPEGLVLNPTHKAVHQDMSQPLNHYFISSSHNTYLMEDQLKGPSSTEAYARALIKGCRCVELDCWDGSDGEPVIYHGYTLTSKILFKDTIKAIKEYAFKTSDYPVILSLENHCSVEQQRVMAQHMSSILGSALLTSPLGDRMPTDFPSPEELKGRFLVKGKRLTKLEACFGPEETAVDDGSLTEEEEDDKEEEEEEEKKKAKLKLAKELSDMVIYCKSVNFNGFQDAKDNLGFYEMSSFKERKAVALAEESANSYIHHNVDKLSRIYPAGSRTDSSNYNPVPLWNAGCQIVSLNFQTSCNDMDVNQGRFLTNGKTGYVLKPAYMRDRGSEFDPITLTTGPWLQHKTLHIMIISAQQLPKVNQKKTSIVDALVKVEIHGVPADTADKQTPYIGNNGFNPMWNDNFKFDVYVPELALVRFVVEDHDSVTDNDFVGQFTVPFTSLQMGYRHVPLLNKEGDPLPSAGLFVHIMIMDA</sequence>
<dbReference type="InterPro" id="IPR017946">
    <property type="entry name" value="PLC-like_Pdiesterase_TIM-brl"/>
</dbReference>
<dbReference type="Gene3D" id="2.60.40.150">
    <property type="entry name" value="C2 domain"/>
    <property type="match status" value="1"/>
</dbReference>
<keyword evidence="11" id="KW-0472">Membrane</keyword>
<dbReference type="PROSITE" id="PS00018">
    <property type="entry name" value="EF_HAND_1"/>
    <property type="match status" value="1"/>
</dbReference>
<evidence type="ECO:0000256" key="10">
    <source>
        <dbReference type="ARBA" id="ARBA00023098"/>
    </source>
</evidence>
<dbReference type="PRINTS" id="PR00390">
    <property type="entry name" value="PHPHLIPASEC"/>
</dbReference>
<feature type="domain" description="PI-PLC Y-box" evidence="22">
    <location>
        <begin position="833"/>
        <end position="949"/>
    </location>
</feature>
<feature type="binding site" evidence="16">
    <location>
        <position position="991"/>
    </location>
    <ligand>
        <name>Ca(2+)</name>
        <dbReference type="ChEBI" id="CHEBI:29108"/>
        <label>4</label>
    </ligand>
</feature>
<dbReference type="GO" id="GO:0005509">
    <property type="term" value="F:calcium ion binding"/>
    <property type="evidence" value="ECO:0007669"/>
    <property type="project" value="InterPro"/>
</dbReference>
<dbReference type="SMART" id="SM00148">
    <property type="entry name" value="PLCXc"/>
    <property type="match status" value="1"/>
</dbReference>
<dbReference type="InterPro" id="IPR001711">
    <property type="entry name" value="PLipase_C_Pinositol-sp_Y"/>
</dbReference>
<dbReference type="Pfam" id="PF00168">
    <property type="entry name" value="C2"/>
    <property type="match status" value="1"/>
</dbReference>
<dbReference type="CDD" id="cd00275">
    <property type="entry name" value="C2_PLC_like"/>
    <property type="match status" value="1"/>
</dbReference>
<dbReference type="AlphaFoldDB" id="A0A8U1EPM9"/>
<evidence type="ECO:0000259" key="20">
    <source>
        <dbReference type="PROSITE" id="PS50003"/>
    </source>
</evidence>
<evidence type="ECO:0000256" key="8">
    <source>
        <dbReference type="ARBA" id="ARBA00022837"/>
    </source>
</evidence>
<dbReference type="PROSITE" id="PS50003">
    <property type="entry name" value="PH_DOMAIN"/>
    <property type="match status" value="1"/>
</dbReference>
<feature type="binding site" evidence="15">
    <location>
        <position position="889"/>
    </location>
    <ligand>
        <name>substrate</name>
    </ligand>
</feature>
<dbReference type="SUPFAM" id="SSF51695">
    <property type="entry name" value="PLC-like phosphodiesterases"/>
    <property type="match status" value="1"/>
</dbReference>
<dbReference type="Gene3D" id="1.10.238.10">
    <property type="entry name" value="EF-hand"/>
    <property type="match status" value="2"/>
</dbReference>
<gene>
    <name evidence="25" type="primary">LOC120055424</name>
</gene>
<evidence type="ECO:0000256" key="7">
    <source>
        <dbReference type="ARBA" id="ARBA00022801"/>
    </source>
</evidence>
<dbReference type="KEGG" id="snh:120055424"/>
<dbReference type="InterPro" id="IPR035892">
    <property type="entry name" value="C2_domain_sf"/>
</dbReference>
<comment type="cofactor">
    <cofactor evidence="16">
        <name>Ca(2+)</name>
        <dbReference type="ChEBI" id="CHEBI:29108"/>
    </cofactor>
    <text evidence="16">Binds 3 Ca(2+) ions per subunit. Two of the Ca(2+) ions are bound to the C2 domain.</text>
</comment>
<keyword evidence="6" id="KW-0677">Repeat</keyword>
<dbReference type="InterPro" id="IPR018247">
    <property type="entry name" value="EF_Hand_1_Ca_BS"/>
</dbReference>
<dbReference type="GeneID" id="120055424"/>
<dbReference type="GO" id="GO:0005886">
    <property type="term" value="C:plasma membrane"/>
    <property type="evidence" value="ECO:0007669"/>
    <property type="project" value="TreeGrafter"/>
</dbReference>
<dbReference type="InterPro" id="IPR015359">
    <property type="entry name" value="PLC_EF-hand-like"/>
</dbReference>
<feature type="binding site" evidence="16">
    <location>
        <position position="1017"/>
    </location>
    <ligand>
        <name>Ca(2+)</name>
        <dbReference type="ChEBI" id="CHEBI:29108"/>
        <label>4</label>
    </ligand>
</feature>
<dbReference type="SMART" id="SM00239">
    <property type="entry name" value="C2"/>
    <property type="match status" value="1"/>
</dbReference>
<evidence type="ECO:0000256" key="6">
    <source>
        <dbReference type="ARBA" id="ARBA00022737"/>
    </source>
</evidence>
<dbReference type="InterPro" id="IPR001192">
    <property type="entry name" value="PI-PLC_fam"/>
</dbReference>
<evidence type="ECO:0000256" key="13">
    <source>
        <dbReference type="ARBA" id="ARBA00023674"/>
    </source>
</evidence>
<feature type="compositionally biased region" description="Acidic residues" evidence="19">
    <location>
        <begin position="800"/>
        <end position="820"/>
    </location>
</feature>
<dbReference type="PROSITE" id="PS50222">
    <property type="entry name" value="EF_HAND_2"/>
    <property type="match status" value="1"/>
</dbReference>
<evidence type="ECO:0000313" key="25">
    <source>
        <dbReference type="RefSeq" id="XP_038859215.1"/>
    </source>
</evidence>
<dbReference type="InterPro" id="IPR002048">
    <property type="entry name" value="EF_hand_dom"/>
</dbReference>
<dbReference type="Gene3D" id="3.20.20.190">
    <property type="entry name" value="Phosphatidylinositol (PI) phosphodiesterase"/>
    <property type="match status" value="1"/>
</dbReference>
<feature type="binding site" evidence="16">
    <location>
        <position position="687"/>
    </location>
    <ligand>
        <name>Ca(2+)</name>
        <dbReference type="ChEBI" id="CHEBI:29108"/>
        <label>3</label>
        <note>catalytic</note>
    </ligand>
</feature>
<comment type="subcellular location">
    <subcellularLocation>
        <location evidence="2">Cytoplasm</location>
    </subcellularLocation>
    <subcellularLocation>
        <location evidence="1">Membrane</location>
        <topology evidence="1">Peripheral membrane protein</topology>
    </subcellularLocation>
</comment>
<organism evidence="24 25">
    <name type="scientific">Salvelinus namaycush</name>
    <name type="common">Lake trout</name>
    <name type="synonym">Salmo namaycush</name>
    <dbReference type="NCBI Taxonomy" id="8040"/>
    <lineage>
        <taxon>Eukaryota</taxon>
        <taxon>Metazoa</taxon>
        <taxon>Chordata</taxon>
        <taxon>Craniata</taxon>
        <taxon>Vertebrata</taxon>
        <taxon>Euteleostomi</taxon>
        <taxon>Actinopterygii</taxon>
        <taxon>Neopterygii</taxon>
        <taxon>Teleostei</taxon>
        <taxon>Protacanthopterygii</taxon>
        <taxon>Salmoniformes</taxon>
        <taxon>Salmonidae</taxon>
        <taxon>Salmoninae</taxon>
        <taxon>Salvelinus</taxon>
    </lineage>
</organism>
<dbReference type="GO" id="GO:0016042">
    <property type="term" value="P:lipid catabolic process"/>
    <property type="evidence" value="ECO:0007669"/>
    <property type="project" value="UniProtKB-KW"/>
</dbReference>
<feature type="binding site" evidence="16">
    <location>
        <position position="656"/>
    </location>
    <ligand>
        <name>Ca(2+)</name>
        <dbReference type="ChEBI" id="CHEBI:29108"/>
        <label>3</label>
        <note>catalytic</note>
    </ligand>
</feature>
<evidence type="ECO:0000256" key="15">
    <source>
        <dbReference type="PIRSR" id="PIRSR628391-2"/>
    </source>
</evidence>
<dbReference type="PANTHER" id="PTHR10336">
    <property type="entry name" value="PHOSPHOINOSITIDE-SPECIFIC PHOSPHOLIPASE C FAMILY PROTEIN"/>
    <property type="match status" value="1"/>
</dbReference>
<feature type="binding site" evidence="15">
    <location>
        <begin position="377"/>
        <end position="404"/>
    </location>
    <ligand>
        <name>substrate</name>
    </ligand>
</feature>
<feature type="binding site" evidence="15">
    <location>
        <position position="862"/>
    </location>
    <ligand>
        <name>substrate</name>
    </ligand>
</feature>
<dbReference type="SUPFAM" id="SSF50729">
    <property type="entry name" value="PH domain-like"/>
    <property type="match status" value="1"/>
</dbReference>
<evidence type="ECO:0000256" key="5">
    <source>
        <dbReference type="ARBA" id="ARBA00022723"/>
    </source>
</evidence>
<keyword evidence="5 16" id="KW-0479">Metal-binding</keyword>
<evidence type="ECO:0000256" key="4">
    <source>
        <dbReference type="ARBA" id="ARBA00022490"/>
    </source>
</evidence>
<dbReference type="SMART" id="SM00233">
    <property type="entry name" value="PH"/>
    <property type="match status" value="1"/>
</dbReference>
<dbReference type="GO" id="GO:0004435">
    <property type="term" value="F:phosphatidylinositol-4,5-bisphosphate phospholipase C activity"/>
    <property type="evidence" value="ECO:0007669"/>
    <property type="project" value="UniProtKB-EC"/>
</dbReference>
<dbReference type="FunFam" id="1.10.238.10:FF:000005">
    <property type="entry name" value="Phosphoinositide phospholipase C"/>
    <property type="match status" value="1"/>
</dbReference>
<keyword evidence="10 18" id="KW-0443">Lipid metabolism</keyword>
<keyword evidence="4" id="KW-0963">Cytoplasm</keyword>
<dbReference type="GO" id="GO:0005737">
    <property type="term" value="C:cytoplasm"/>
    <property type="evidence" value="ECO:0007669"/>
    <property type="project" value="UniProtKB-SubCell"/>
</dbReference>
<keyword evidence="9 18" id="KW-0442">Lipid degradation</keyword>
<dbReference type="InterPro" id="IPR011992">
    <property type="entry name" value="EF-hand-dom_pair"/>
</dbReference>
<dbReference type="Pfam" id="PF00388">
    <property type="entry name" value="PI-PLC-X"/>
    <property type="match status" value="1"/>
</dbReference>
<dbReference type="Pfam" id="PF09279">
    <property type="entry name" value="EF-hand_like"/>
    <property type="match status" value="1"/>
</dbReference>
<feature type="binding site" evidence="16">
    <location>
        <position position="1048"/>
    </location>
    <ligand>
        <name>Ca(2+)</name>
        <dbReference type="ChEBI" id="CHEBI:29108"/>
        <label>5</label>
    </ligand>
</feature>
<dbReference type="FunFam" id="2.60.40.150:FF:000058">
    <property type="entry name" value="Phosphoinositide phospholipase C"/>
    <property type="match status" value="1"/>
</dbReference>
<evidence type="ECO:0000256" key="17">
    <source>
        <dbReference type="PIRSR" id="PIRSR628391-4"/>
    </source>
</evidence>
<dbReference type="InterPro" id="IPR011993">
    <property type="entry name" value="PH-like_dom_sf"/>
</dbReference>
<evidence type="ECO:0000256" key="12">
    <source>
        <dbReference type="ARBA" id="ARBA00023224"/>
    </source>
</evidence>
<dbReference type="SUPFAM" id="SSF141571">
    <property type="entry name" value="Pentapeptide repeat-like"/>
    <property type="match status" value="2"/>
</dbReference>
<dbReference type="CDD" id="cd13363">
    <property type="entry name" value="PH_PLC_delta"/>
    <property type="match status" value="1"/>
</dbReference>
<evidence type="ECO:0000256" key="2">
    <source>
        <dbReference type="ARBA" id="ARBA00004496"/>
    </source>
</evidence>
<keyword evidence="8 16" id="KW-0106">Calcium</keyword>